<feature type="domain" description="YheO-like" evidence="1">
    <location>
        <begin position="14"/>
        <end position="118"/>
    </location>
</feature>
<dbReference type="AlphaFoldDB" id="A0A3N4NDD9"/>
<sequence length="210" mass="23494">MVKKPGPDKDNAQLRLLKSVADGIAALFFPSVEVVIHDVEAGTVAYIANNLSKRKPGDDAGLDDLEQDPLAPVTGPYEKLNWDGKKMRSVTIATGDGESPGYLLCINLSTAVFEEARNALEMFLSVTRLQPQPEQLFRDDWQENINTFLHEWIRRENTSLSALTREQKKKVVQSLHKEGAFRAKNAADYIAGVLSLGRTTVYKYLRECKE</sequence>
<dbReference type="Pfam" id="PF08348">
    <property type="entry name" value="PAS_6"/>
    <property type="match status" value="1"/>
</dbReference>
<comment type="caution">
    <text evidence="3">The sequence shown here is derived from an EMBL/GenBank/DDBJ whole genome shotgun (WGS) entry which is preliminary data.</text>
</comment>
<dbReference type="PANTHER" id="PTHR35568:SF1">
    <property type="entry name" value="TRANSCRIPTIONAL REGULATOR DAUR"/>
    <property type="match status" value="1"/>
</dbReference>
<feature type="domain" description="Transcriptional regulator DauR-like HTH" evidence="2">
    <location>
        <begin position="145"/>
        <end position="206"/>
    </location>
</feature>
<accession>A0A3N4NDD9</accession>
<evidence type="ECO:0000313" key="3">
    <source>
        <dbReference type="EMBL" id="RPD94314.1"/>
    </source>
</evidence>
<dbReference type="EMBL" id="RMVG01000024">
    <property type="protein sequence ID" value="RPD94314.1"/>
    <property type="molecule type" value="Genomic_DNA"/>
</dbReference>
<gene>
    <name evidence="3" type="ORF">BBB56_21120</name>
</gene>
<evidence type="ECO:0000259" key="1">
    <source>
        <dbReference type="Pfam" id="PF08348"/>
    </source>
</evidence>
<dbReference type="InterPro" id="IPR013559">
    <property type="entry name" value="YheO"/>
</dbReference>
<dbReference type="InterPro" id="IPR039445">
    <property type="entry name" value="DauR-like_HTH"/>
</dbReference>
<reference evidence="3 4" key="1">
    <citation type="submission" date="2018-11" db="EMBL/GenBank/DDBJ databases">
        <title>Whole genome sequencing of Pantoea sp. RIT388.</title>
        <authorList>
            <person name="Gan H.M."/>
            <person name="Hudson A.O."/>
        </authorList>
    </citation>
    <scope>NUCLEOTIDE SEQUENCE [LARGE SCALE GENOMIC DNA]</scope>
    <source>
        <strain evidence="3 4">RIT388</strain>
    </source>
</reference>
<organism evidence="3 4">
    <name type="scientific">Candidatus Pantoea deserta</name>
    <dbReference type="NCBI Taxonomy" id="1869313"/>
    <lineage>
        <taxon>Bacteria</taxon>
        <taxon>Pseudomonadati</taxon>
        <taxon>Pseudomonadota</taxon>
        <taxon>Gammaproteobacteria</taxon>
        <taxon>Enterobacterales</taxon>
        <taxon>Erwiniaceae</taxon>
        <taxon>Pantoea</taxon>
    </lineage>
</organism>
<dbReference type="PANTHER" id="PTHR35568">
    <property type="entry name" value="TRANSCRIPTIONAL REGULATOR DAUR"/>
    <property type="match status" value="1"/>
</dbReference>
<proteinExistence type="predicted"/>
<dbReference type="InterPro" id="IPR039446">
    <property type="entry name" value="DauR-like"/>
</dbReference>
<dbReference type="Proteomes" id="UP000281332">
    <property type="component" value="Unassembled WGS sequence"/>
</dbReference>
<evidence type="ECO:0008006" key="5">
    <source>
        <dbReference type="Google" id="ProtNLM"/>
    </source>
</evidence>
<dbReference type="Pfam" id="PF13309">
    <property type="entry name" value="HTH_22"/>
    <property type="match status" value="1"/>
</dbReference>
<name>A0A3N4NDD9_9GAMM</name>
<dbReference type="OrthoDB" id="9796595at2"/>
<protein>
    <recommendedName>
        <fullName evidence="5">Transcriptional regulator</fullName>
    </recommendedName>
</protein>
<dbReference type="RefSeq" id="WP_123802868.1">
    <property type="nucleotide sequence ID" value="NZ_RMVG01000024.1"/>
</dbReference>
<evidence type="ECO:0000259" key="2">
    <source>
        <dbReference type="Pfam" id="PF13309"/>
    </source>
</evidence>
<keyword evidence="4" id="KW-1185">Reference proteome</keyword>
<evidence type="ECO:0000313" key="4">
    <source>
        <dbReference type="Proteomes" id="UP000281332"/>
    </source>
</evidence>